<organism evidence="1 2">
    <name type="scientific">Nicotiana attenuata</name>
    <name type="common">Coyote tobacco</name>
    <dbReference type="NCBI Taxonomy" id="49451"/>
    <lineage>
        <taxon>Eukaryota</taxon>
        <taxon>Viridiplantae</taxon>
        <taxon>Streptophyta</taxon>
        <taxon>Embryophyta</taxon>
        <taxon>Tracheophyta</taxon>
        <taxon>Spermatophyta</taxon>
        <taxon>Magnoliopsida</taxon>
        <taxon>eudicotyledons</taxon>
        <taxon>Gunneridae</taxon>
        <taxon>Pentapetalae</taxon>
        <taxon>asterids</taxon>
        <taxon>lamiids</taxon>
        <taxon>Solanales</taxon>
        <taxon>Solanaceae</taxon>
        <taxon>Nicotianoideae</taxon>
        <taxon>Nicotianeae</taxon>
        <taxon>Nicotiana</taxon>
    </lineage>
</organism>
<keyword evidence="2" id="KW-1185">Reference proteome</keyword>
<name>A0A1J6HWG6_NICAT</name>
<protein>
    <submittedName>
        <fullName evidence="1">Uncharacterized protein</fullName>
    </submittedName>
</protein>
<dbReference type="Gramene" id="OIS97204">
    <property type="protein sequence ID" value="OIS97204"/>
    <property type="gene ID" value="A4A49_60655"/>
</dbReference>
<dbReference type="Proteomes" id="UP000187609">
    <property type="component" value="Unassembled WGS sequence"/>
</dbReference>
<accession>A0A1J6HWG6</accession>
<proteinExistence type="predicted"/>
<gene>
    <name evidence="1" type="ORF">A4A49_60655</name>
</gene>
<dbReference type="EMBL" id="MJEQ01037193">
    <property type="protein sequence ID" value="OIS97204.1"/>
    <property type="molecule type" value="Genomic_DNA"/>
</dbReference>
<dbReference type="AlphaFoldDB" id="A0A1J6HWG6"/>
<reference evidence="1" key="1">
    <citation type="submission" date="2016-11" db="EMBL/GenBank/DDBJ databases">
        <title>The genome of Nicotiana attenuata.</title>
        <authorList>
            <person name="Xu S."/>
            <person name="Brockmoeller T."/>
            <person name="Gaquerel E."/>
            <person name="Navarro A."/>
            <person name="Kuhl H."/>
            <person name="Gase K."/>
            <person name="Ling Z."/>
            <person name="Zhou W."/>
            <person name="Kreitzer C."/>
            <person name="Stanke M."/>
            <person name="Tang H."/>
            <person name="Lyons E."/>
            <person name="Pandey P."/>
            <person name="Pandey S.P."/>
            <person name="Timmermann B."/>
            <person name="Baldwin I.T."/>
        </authorList>
    </citation>
    <scope>NUCLEOTIDE SEQUENCE [LARGE SCALE GENOMIC DNA]</scope>
    <source>
        <strain evidence="1">UT</strain>
    </source>
</reference>
<sequence>MSKRPLYCISKSSLPKGESIVGRRPIGPVSWRGDLDGDDLQPVFAAMAVSPISCPIFKYYGSEPQLESYFLKCRLMSSFTLNFEIHR</sequence>
<evidence type="ECO:0000313" key="1">
    <source>
        <dbReference type="EMBL" id="OIS97204.1"/>
    </source>
</evidence>
<comment type="caution">
    <text evidence="1">The sequence shown here is derived from an EMBL/GenBank/DDBJ whole genome shotgun (WGS) entry which is preliminary data.</text>
</comment>
<evidence type="ECO:0000313" key="2">
    <source>
        <dbReference type="Proteomes" id="UP000187609"/>
    </source>
</evidence>